<accession>A0AAE0YY77</accession>
<reference evidence="2" key="1">
    <citation type="journal article" date="2023" name="G3 (Bethesda)">
        <title>A reference genome for the long-term kleptoplast-retaining sea slug Elysia crispata morphotype clarki.</title>
        <authorList>
            <person name="Eastman K.E."/>
            <person name="Pendleton A.L."/>
            <person name="Shaikh M.A."/>
            <person name="Suttiyut T."/>
            <person name="Ogas R."/>
            <person name="Tomko P."/>
            <person name="Gavelis G."/>
            <person name="Widhalm J.R."/>
            <person name="Wisecaver J.H."/>
        </authorList>
    </citation>
    <scope>NUCLEOTIDE SEQUENCE</scope>
    <source>
        <strain evidence="2">ECLA1</strain>
    </source>
</reference>
<feature type="region of interest" description="Disordered" evidence="1">
    <location>
        <begin position="126"/>
        <end position="150"/>
    </location>
</feature>
<dbReference type="Proteomes" id="UP001283361">
    <property type="component" value="Unassembled WGS sequence"/>
</dbReference>
<proteinExistence type="predicted"/>
<comment type="caution">
    <text evidence="2">The sequence shown here is derived from an EMBL/GenBank/DDBJ whole genome shotgun (WGS) entry which is preliminary data.</text>
</comment>
<dbReference type="AlphaFoldDB" id="A0AAE0YY77"/>
<keyword evidence="3" id="KW-1185">Reference proteome</keyword>
<evidence type="ECO:0000313" key="3">
    <source>
        <dbReference type="Proteomes" id="UP001283361"/>
    </source>
</evidence>
<name>A0AAE0YY77_9GAST</name>
<organism evidence="2 3">
    <name type="scientific">Elysia crispata</name>
    <name type="common">lettuce slug</name>
    <dbReference type="NCBI Taxonomy" id="231223"/>
    <lineage>
        <taxon>Eukaryota</taxon>
        <taxon>Metazoa</taxon>
        <taxon>Spiralia</taxon>
        <taxon>Lophotrochozoa</taxon>
        <taxon>Mollusca</taxon>
        <taxon>Gastropoda</taxon>
        <taxon>Heterobranchia</taxon>
        <taxon>Euthyneura</taxon>
        <taxon>Panpulmonata</taxon>
        <taxon>Sacoglossa</taxon>
        <taxon>Placobranchoidea</taxon>
        <taxon>Plakobranchidae</taxon>
        <taxon>Elysia</taxon>
    </lineage>
</organism>
<protein>
    <submittedName>
        <fullName evidence="2">Uncharacterized protein</fullName>
    </submittedName>
</protein>
<evidence type="ECO:0000256" key="1">
    <source>
        <dbReference type="SAM" id="MobiDB-lite"/>
    </source>
</evidence>
<sequence>MVTAVCTHWEKLSLKRSALCNGYRCVNTLGEVEPKKSGRFDRVAFYRRPCFLQHQLASSAACQKHSDRRFVSEVYQDKTLYVAGKLAHGHKGIGKLSEPSAQSNCGQSVLAGRPGQTSCCSLCHGDRKDQGRESSGRDLGARGRTLVHDT</sequence>
<dbReference type="EMBL" id="JAWDGP010005120">
    <property type="protein sequence ID" value="KAK3759458.1"/>
    <property type="molecule type" value="Genomic_DNA"/>
</dbReference>
<evidence type="ECO:0000313" key="2">
    <source>
        <dbReference type="EMBL" id="KAK3759458.1"/>
    </source>
</evidence>
<gene>
    <name evidence="2" type="ORF">RRG08_062605</name>
</gene>